<dbReference type="Proteomes" id="UP000001068">
    <property type="component" value="Chromosome"/>
</dbReference>
<gene>
    <name evidence="1" type="ordered locus">Desmu_0209</name>
</gene>
<reference evidence="1 2" key="2">
    <citation type="journal article" date="2011" name="Stand. Genomic Sci.">
        <title>Complete genome sequence of Desulfurococcus mucosus type strain (O7/1).</title>
        <authorList>
            <person name="Wirth R."/>
            <person name="Chertkov O."/>
            <person name="Held B."/>
            <person name="Lapidus A."/>
            <person name="Nolan M."/>
            <person name="Lucas S."/>
            <person name="Hammon N."/>
            <person name="Deshpande S."/>
            <person name="Cheng J.F."/>
            <person name="Tapia R."/>
            <person name="Han C."/>
            <person name="Goodwin L."/>
            <person name="Pitluck S."/>
            <person name="Liolios K."/>
            <person name="Ioanna P."/>
            <person name="Ivanova N."/>
            <person name="Mavromatis K."/>
            <person name="Mikhailova N."/>
            <person name="Pati A."/>
            <person name="Chen A."/>
            <person name="Palaniappan K."/>
            <person name="Land M."/>
            <person name="Hauser L."/>
            <person name="Chang Y.J."/>
            <person name="Jeffries C.D."/>
            <person name="Bilek Y."/>
            <person name="Hader T."/>
            <person name="Rohde M."/>
            <person name="Spring S."/>
            <person name="Sikorski J."/>
            <person name="Goker M."/>
            <person name="Woyke T."/>
            <person name="Bristow J."/>
            <person name="Eisen J.A."/>
            <person name="Markowitz V."/>
            <person name="Hugenholtz P."/>
            <person name="Kyrpides N.C."/>
            <person name="Klenk H.P."/>
        </authorList>
    </citation>
    <scope>NUCLEOTIDE SEQUENCE [LARGE SCALE GENOMIC DNA]</scope>
    <source>
        <strain evidence="2">ATCC 35584 / DSM 2162 / JCM 9187 / O7/1</strain>
    </source>
</reference>
<dbReference type="HOGENOM" id="CLU_091956_0_0_2"/>
<dbReference type="STRING" id="765177.Desmu_0209"/>
<name>E8R7N3_DESM0</name>
<dbReference type="eggNOG" id="arCOG11625">
    <property type="taxonomic scope" value="Archaea"/>
</dbReference>
<organism evidence="1 2">
    <name type="scientific">Desulfurococcus mucosus (strain ATCC 35584 / DSM 2162 / JCM 9187 / O7/1)</name>
    <dbReference type="NCBI Taxonomy" id="765177"/>
    <lineage>
        <taxon>Archaea</taxon>
        <taxon>Thermoproteota</taxon>
        <taxon>Thermoprotei</taxon>
        <taxon>Desulfurococcales</taxon>
        <taxon>Desulfurococcaceae</taxon>
        <taxon>Desulfurococcus</taxon>
    </lineage>
</organism>
<evidence type="ECO:0000313" key="2">
    <source>
        <dbReference type="Proteomes" id="UP000001068"/>
    </source>
</evidence>
<dbReference type="EMBL" id="CP002363">
    <property type="protein sequence ID" value="ADV64528.1"/>
    <property type="molecule type" value="Genomic_DNA"/>
</dbReference>
<keyword evidence="2" id="KW-1185">Reference proteome</keyword>
<evidence type="ECO:0000313" key="1">
    <source>
        <dbReference type="EMBL" id="ADV64528.1"/>
    </source>
</evidence>
<proteinExistence type="predicted"/>
<accession>E8R7N3</accession>
<dbReference type="KEGG" id="dmu:Desmu_0209"/>
<reference evidence="2" key="1">
    <citation type="submission" date="2010-11" db="EMBL/GenBank/DDBJ databases">
        <title>The complete genome of Desulfurococcus mucosus DSM 2162.</title>
        <authorList>
            <consortium name="US DOE Joint Genome Institute (JGI-PGF)"/>
            <person name="Lucas S."/>
            <person name="Copeland A."/>
            <person name="Lapidus A."/>
            <person name="Bruce D."/>
            <person name="Goodwin L."/>
            <person name="Pitluck S."/>
            <person name="Kyrpides N."/>
            <person name="Mavromatis K."/>
            <person name="Pagani I."/>
            <person name="Ivanova N."/>
            <person name="Ovchinnikova G."/>
            <person name="Chertkov O."/>
            <person name="Held B."/>
            <person name="Brettin T."/>
            <person name="Detter J.C."/>
            <person name="Tapia R."/>
            <person name="Han C."/>
            <person name="Land M."/>
            <person name="Hauser L."/>
            <person name="Markowitz V."/>
            <person name="Cheng J.-F."/>
            <person name="Hugenholtz P."/>
            <person name="Woyke T."/>
            <person name="Wu D."/>
            <person name="Wirth R."/>
            <person name="Bilek Y."/>
            <person name="Hader T."/>
            <person name="Klenk H.-P."/>
            <person name="Eisen J.A."/>
        </authorList>
    </citation>
    <scope>NUCLEOTIDE SEQUENCE [LARGE SCALE GENOMIC DNA]</scope>
    <source>
        <strain evidence="2">ATCC 35584 / DSM 2162 / JCM 9187 / O7/1</strain>
    </source>
</reference>
<sequence length="273" mass="29526" precursor="true">MEKAASNIASCLKTGACSIRDAANALLETVLNEDGSMLPASALAALCSLKQVVERDVYIQLIEEIASRIGSARLLSSLEHVALSGLVNGDQGVDCSISLLDALSETKLTHQVHDVLEKILGKAITVENPGRRLVELVEEIIDGPFEGIPPLESAMFMEAIRRARGSTWIPVKVRTIREASVVKNPGYLLEQRYLHALISLLEDVLDDLIKNPGEGVEALYSDLNTAFTHLYKNCVTLMPHTSCSRLLSEVSGKLTALGSMVQSLHGEGDIVVR</sequence>
<protein>
    <submittedName>
        <fullName evidence="1">Uncharacterized protein</fullName>
    </submittedName>
</protein>
<dbReference type="AlphaFoldDB" id="E8R7N3"/>